<dbReference type="Proteomes" id="UP000030752">
    <property type="component" value="Unassembled WGS sequence"/>
</dbReference>
<dbReference type="STRING" id="1220924.W2SA88"/>
<keyword evidence="7" id="KW-1185">Reference proteome</keyword>
<dbReference type="GO" id="GO:0046872">
    <property type="term" value="F:metal ion binding"/>
    <property type="evidence" value="ECO:0007669"/>
    <property type="project" value="UniProtKB-KW"/>
</dbReference>
<dbReference type="PANTHER" id="PTHR33337:SF8">
    <property type="entry name" value="CENP-V_GFA DOMAIN-CONTAINING PROTEIN"/>
    <property type="match status" value="1"/>
</dbReference>
<evidence type="ECO:0000256" key="1">
    <source>
        <dbReference type="ARBA" id="ARBA00005495"/>
    </source>
</evidence>
<dbReference type="InterPro" id="IPR006913">
    <property type="entry name" value="CENP-V/GFA"/>
</dbReference>
<dbReference type="Gene3D" id="3.90.1590.10">
    <property type="entry name" value="glutathione-dependent formaldehyde- activating enzyme (gfa)"/>
    <property type="match status" value="1"/>
</dbReference>
<name>W2SA88_CYPE1</name>
<dbReference type="GO" id="GO:0016846">
    <property type="term" value="F:carbon-sulfur lyase activity"/>
    <property type="evidence" value="ECO:0007669"/>
    <property type="project" value="InterPro"/>
</dbReference>
<organism evidence="6 7">
    <name type="scientific">Cyphellophora europaea (strain CBS 101466)</name>
    <name type="common">Phialophora europaea</name>
    <dbReference type="NCBI Taxonomy" id="1220924"/>
    <lineage>
        <taxon>Eukaryota</taxon>
        <taxon>Fungi</taxon>
        <taxon>Dikarya</taxon>
        <taxon>Ascomycota</taxon>
        <taxon>Pezizomycotina</taxon>
        <taxon>Eurotiomycetes</taxon>
        <taxon>Chaetothyriomycetidae</taxon>
        <taxon>Chaetothyriales</taxon>
        <taxon>Cyphellophoraceae</taxon>
        <taxon>Cyphellophora</taxon>
    </lineage>
</organism>
<evidence type="ECO:0000256" key="3">
    <source>
        <dbReference type="ARBA" id="ARBA00022833"/>
    </source>
</evidence>
<evidence type="ECO:0000256" key="4">
    <source>
        <dbReference type="ARBA" id="ARBA00023239"/>
    </source>
</evidence>
<dbReference type="HOGENOM" id="CLU_055491_3_0_1"/>
<dbReference type="PROSITE" id="PS51891">
    <property type="entry name" value="CENP_V_GFA"/>
    <property type="match status" value="1"/>
</dbReference>
<evidence type="ECO:0000313" key="7">
    <source>
        <dbReference type="Proteomes" id="UP000030752"/>
    </source>
</evidence>
<evidence type="ECO:0000259" key="5">
    <source>
        <dbReference type="PROSITE" id="PS51891"/>
    </source>
</evidence>
<dbReference type="EMBL" id="KB822712">
    <property type="protein sequence ID" value="ETN45646.1"/>
    <property type="molecule type" value="Genomic_DNA"/>
</dbReference>
<dbReference type="GeneID" id="19976817"/>
<evidence type="ECO:0000256" key="2">
    <source>
        <dbReference type="ARBA" id="ARBA00022723"/>
    </source>
</evidence>
<reference evidence="6 7" key="1">
    <citation type="submission" date="2013-03" db="EMBL/GenBank/DDBJ databases">
        <title>The Genome Sequence of Phialophora europaea CBS 101466.</title>
        <authorList>
            <consortium name="The Broad Institute Genomics Platform"/>
            <person name="Cuomo C."/>
            <person name="de Hoog S."/>
            <person name="Gorbushina A."/>
            <person name="Walker B."/>
            <person name="Young S.K."/>
            <person name="Zeng Q."/>
            <person name="Gargeya S."/>
            <person name="Fitzgerald M."/>
            <person name="Haas B."/>
            <person name="Abouelleil A."/>
            <person name="Allen A.W."/>
            <person name="Alvarado L."/>
            <person name="Arachchi H.M."/>
            <person name="Berlin A.M."/>
            <person name="Chapman S.B."/>
            <person name="Gainer-Dewar J."/>
            <person name="Goldberg J."/>
            <person name="Griggs A."/>
            <person name="Gujja S."/>
            <person name="Hansen M."/>
            <person name="Howarth C."/>
            <person name="Imamovic A."/>
            <person name="Ireland A."/>
            <person name="Larimer J."/>
            <person name="McCowan C."/>
            <person name="Murphy C."/>
            <person name="Pearson M."/>
            <person name="Poon T.W."/>
            <person name="Priest M."/>
            <person name="Roberts A."/>
            <person name="Saif S."/>
            <person name="Shea T."/>
            <person name="Sisk P."/>
            <person name="Sykes S."/>
            <person name="Wortman J."/>
            <person name="Nusbaum C."/>
            <person name="Birren B."/>
        </authorList>
    </citation>
    <scope>NUCLEOTIDE SEQUENCE [LARGE SCALE GENOMIC DNA]</scope>
    <source>
        <strain evidence="6 7">CBS 101466</strain>
    </source>
</reference>
<gene>
    <name evidence="6" type="ORF">HMPREF1541_09478</name>
</gene>
<dbReference type="eggNOG" id="ENOG502RZKF">
    <property type="taxonomic scope" value="Eukaryota"/>
</dbReference>
<dbReference type="SUPFAM" id="SSF51316">
    <property type="entry name" value="Mss4-like"/>
    <property type="match status" value="1"/>
</dbReference>
<comment type="similarity">
    <text evidence="1">Belongs to the Gfa family.</text>
</comment>
<sequence>MANIARPADKSVPYYPVSSLAGDGWTSDDEATATCYCGSVQLAFPLKKPGLVNTFLCHCADCHKITATMFATSFTVKNDAIRWLRGKETLTKLAQSKTIPTGHVMTNHFCPKCGTLMARDSSGFPDVSFLRQGTVDNFSLTDGQMHPELEIFVKQRADWIKPLPGAKQFEEMWT</sequence>
<dbReference type="AlphaFoldDB" id="W2SA88"/>
<dbReference type="InterPro" id="IPR011057">
    <property type="entry name" value="Mss4-like_sf"/>
</dbReference>
<accession>W2SA88</accession>
<keyword evidence="4" id="KW-0456">Lyase</keyword>
<dbReference type="Pfam" id="PF04828">
    <property type="entry name" value="GFA"/>
    <property type="match status" value="1"/>
</dbReference>
<dbReference type="InParanoid" id="W2SA88"/>
<protein>
    <recommendedName>
        <fullName evidence="5">CENP-V/GFA domain-containing protein</fullName>
    </recommendedName>
</protein>
<proteinExistence type="inferred from homology"/>
<dbReference type="RefSeq" id="XP_008712374.1">
    <property type="nucleotide sequence ID" value="XM_008714152.1"/>
</dbReference>
<keyword evidence="3" id="KW-0862">Zinc</keyword>
<keyword evidence="2" id="KW-0479">Metal-binding</keyword>
<feature type="domain" description="CENP-V/GFA" evidence="5">
    <location>
        <begin position="31"/>
        <end position="158"/>
    </location>
</feature>
<dbReference type="PANTHER" id="PTHR33337">
    <property type="entry name" value="GFA DOMAIN-CONTAINING PROTEIN"/>
    <property type="match status" value="1"/>
</dbReference>
<dbReference type="VEuPathDB" id="FungiDB:HMPREF1541_09478"/>
<dbReference type="OrthoDB" id="428768at2759"/>
<evidence type="ECO:0000313" key="6">
    <source>
        <dbReference type="EMBL" id="ETN45646.1"/>
    </source>
</evidence>